<feature type="transmembrane region" description="Helical" evidence="6">
    <location>
        <begin position="289"/>
        <end position="312"/>
    </location>
</feature>
<dbReference type="RefSeq" id="WP_111342391.1">
    <property type="nucleotide sequence ID" value="NZ_QHHQ01000001.1"/>
</dbReference>
<name>A0A8B2P0A8_9HYPH</name>
<dbReference type="GO" id="GO:0022857">
    <property type="term" value="F:transmembrane transporter activity"/>
    <property type="evidence" value="ECO:0007669"/>
    <property type="project" value="InterPro"/>
</dbReference>
<evidence type="ECO:0000256" key="2">
    <source>
        <dbReference type="ARBA" id="ARBA00022475"/>
    </source>
</evidence>
<feature type="transmembrane region" description="Helical" evidence="6">
    <location>
        <begin position="161"/>
        <end position="184"/>
    </location>
</feature>
<gene>
    <name evidence="7" type="ORF">DLJ53_03550</name>
</gene>
<protein>
    <submittedName>
        <fullName evidence="7">Sugar ABC transporter permease</fullName>
    </submittedName>
</protein>
<dbReference type="CDD" id="cd06580">
    <property type="entry name" value="TM_PBP1_transp_TpRbsC_like"/>
    <property type="match status" value="1"/>
</dbReference>
<reference evidence="7 8" key="1">
    <citation type="submission" date="2018-05" db="EMBL/GenBank/DDBJ databases">
        <title>Acuticoccus sediminis sp. nov., isolated from deep-sea sediment of Indian Ocean.</title>
        <authorList>
            <person name="Liu X."/>
            <person name="Lai Q."/>
            <person name="Du Y."/>
            <person name="Sun F."/>
            <person name="Zhang X."/>
            <person name="Wang S."/>
            <person name="Shao Z."/>
        </authorList>
    </citation>
    <scope>NUCLEOTIDE SEQUENCE [LARGE SCALE GENOMIC DNA]</scope>
    <source>
        <strain evidence="7 8">PTG4-2</strain>
    </source>
</reference>
<keyword evidence="3 6" id="KW-0812">Transmembrane</keyword>
<proteinExistence type="predicted"/>
<dbReference type="PANTHER" id="PTHR43370:SF1">
    <property type="entry name" value="GUANOSINE ABC TRANSPORTER PERMEASE PROTEIN NUPQ"/>
    <property type="match status" value="1"/>
</dbReference>
<dbReference type="PANTHER" id="PTHR43370">
    <property type="entry name" value="SUGAR ABC TRANSPORTER INTEGRAL MEMBRANE PROTEIN-RELATED"/>
    <property type="match status" value="1"/>
</dbReference>
<evidence type="ECO:0000256" key="1">
    <source>
        <dbReference type="ARBA" id="ARBA00004651"/>
    </source>
</evidence>
<feature type="transmembrane region" description="Helical" evidence="6">
    <location>
        <begin position="205"/>
        <end position="224"/>
    </location>
</feature>
<comment type="subcellular location">
    <subcellularLocation>
        <location evidence="1">Cell membrane</location>
        <topology evidence="1">Multi-pass membrane protein</topology>
    </subcellularLocation>
</comment>
<comment type="caution">
    <text evidence="7">The sequence shown here is derived from an EMBL/GenBank/DDBJ whole genome shotgun (WGS) entry which is preliminary data.</text>
</comment>
<evidence type="ECO:0000313" key="8">
    <source>
        <dbReference type="Proteomes" id="UP000249590"/>
    </source>
</evidence>
<evidence type="ECO:0000256" key="4">
    <source>
        <dbReference type="ARBA" id="ARBA00022989"/>
    </source>
</evidence>
<evidence type="ECO:0000256" key="6">
    <source>
        <dbReference type="SAM" id="Phobius"/>
    </source>
</evidence>
<sequence length="325" mass="33918">MATEAWLDAMQILASMLRLATPLIFCAMAGMFSERAGVVDIGLEGKLLMGAFAAAAVTSLTGTPWAGLAAAIGASVALALVHGFACITHRGDHIVSGVAINILASGLTVVIGIALFTQGGQTPPLSREERFGPITLPFADRLADVPWFGPFYAELLSGHNLLVYAATLAVPLSALILFSTTFGLRLRAVGEAPEAVDSAGYSVAWLRYRAVIITGILCGMAGAYLSTAHGGGFVREMSAGKGYIALAALIFGKWRPVPTLFACLLFGVLESSAARMSGVSLPLVGQIPIEVILVAPYVLTVILLAGFFGRAIPPRALGVPYMKER</sequence>
<dbReference type="InterPro" id="IPR001851">
    <property type="entry name" value="ABC_transp_permease"/>
</dbReference>
<feature type="transmembrane region" description="Helical" evidence="6">
    <location>
        <begin position="12"/>
        <end position="33"/>
    </location>
</feature>
<dbReference type="GO" id="GO:0005886">
    <property type="term" value="C:plasma membrane"/>
    <property type="evidence" value="ECO:0007669"/>
    <property type="project" value="UniProtKB-SubCell"/>
</dbReference>
<evidence type="ECO:0000256" key="3">
    <source>
        <dbReference type="ARBA" id="ARBA00022692"/>
    </source>
</evidence>
<dbReference type="OrthoDB" id="9792579at2"/>
<organism evidence="7 8">
    <name type="scientific">Acuticoccus sediminis</name>
    <dbReference type="NCBI Taxonomy" id="2184697"/>
    <lineage>
        <taxon>Bacteria</taxon>
        <taxon>Pseudomonadati</taxon>
        <taxon>Pseudomonadota</taxon>
        <taxon>Alphaproteobacteria</taxon>
        <taxon>Hyphomicrobiales</taxon>
        <taxon>Amorphaceae</taxon>
        <taxon>Acuticoccus</taxon>
    </lineage>
</organism>
<dbReference type="Proteomes" id="UP000249590">
    <property type="component" value="Unassembled WGS sequence"/>
</dbReference>
<accession>A0A8B2P0A8</accession>
<dbReference type="AlphaFoldDB" id="A0A8B2P0A8"/>
<keyword evidence="5 6" id="KW-0472">Membrane</keyword>
<keyword evidence="8" id="KW-1185">Reference proteome</keyword>
<dbReference type="Pfam" id="PF02653">
    <property type="entry name" value="BPD_transp_2"/>
    <property type="match status" value="1"/>
</dbReference>
<dbReference type="EMBL" id="QHHQ01000001">
    <property type="protein sequence ID" value="RAI03576.1"/>
    <property type="molecule type" value="Genomic_DNA"/>
</dbReference>
<evidence type="ECO:0000313" key="7">
    <source>
        <dbReference type="EMBL" id="RAI03576.1"/>
    </source>
</evidence>
<feature type="transmembrane region" description="Helical" evidence="6">
    <location>
        <begin position="68"/>
        <end position="87"/>
    </location>
</feature>
<feature type="transmembrane region" description="Helical" evidence="6">
    <location>
        <begin position="94"/>
        <end position="116"/>
    </location>
</feature>
<keyword evidence="2" id="KW-1003">Cell membrane</keyword>
<evidence type="ECO:0000256" key="5">
    <source>
        <dbReference type="ARBA" id="ARBA00023136"/>
    </source>
</evidence>
<keyword evidence="4 6" id="KW-1133">Transmembrane helix</keyword>